<dbReference type="InterPro" id="IPR036661">
    <property type="entry name" value="Luciferase-like_sf"/>
</dbReference>
<evidence type="ECO:0000313" key="2">
    <source>
        <dbReference type="EMBL" id="GMB87217.1"/>
    </source>
</evidence>
<protein>
    <recommendedName>
        <fullName evidence="1">Luciferase-like domain-containing protein</fullName>
    </recommendedName>
</protein>
<sequence length="88" mass="10194">MTDPIRGPLCRYGISHQVTVSIDRLSNHRFLLGLVSGNRKNEFKAFGRNWNERSEIFREGWDLTKKSLTHPNRLHFSGNYYSKLTGGL</sequence>
<dbReference type="Gene3D" id="3.20.20.30">
    <property type="entry name" value="Luciferase-like domain"/>
    <property type="match status" value="1"/>
</dbReference>
<dbReference type="SUPFAM" id="SSF51679">
    <property type="entry name" value="Bacterial luciferase-like"/>
    <property type="match status" value="1"/>
</dbReference>
<dbReference type="Pfam" id="PF00296">
    <property type="entry name" value="Bac_luciferase"/>
    <property type="match status" value="1"/>
</dbReference>
<dbReference type="AlphaFoldDB" id="A0AAV5PJQ2"/>
<dbReference type="RefSeq" id="WP_014565326.1">
    <property type="nucleotide sequence ID" value="NZ_BSWJ01000037.1"/>
</dbReference>
<dbReference type="Proteomes" id="UP001165243">
    <property type="component" value="Unassembled WGS sequence"/>
</dbReference>
<evidence type="ECO:0000313" key="3">
    <source>
        <dbReference type="Proteomes" id="UP001165243"/>
    </source>
</evidence>
<dbReference type="GO" id="GO:0016705">
    <property type="term" value="F:oxidoreductase activity, acting on paired donors, with incorporation or reduction of molecular oxygen"/>
    <property type="evidence" value="ECO:0007669"/>
    <property type="project" value="InterPro"/>
</dbReference>
<organism evidence="2 3">
    <name type="scientific">Lactobacillus delbrueckii subsp. bulgaricus</name>
    <dbReference type="NCBI Taxonomy" id="1585"/>
    <lineage>
        <taxon>Bacteria</taxon>
        <taxon>Bacillati</taxon>
        <taxon>Bacillota</taxon>
        <taxon>Bacilli</taxon>
        <taxon>Lactobacillales</taxon>
        <taxon>Lactobacillaceae</taxon>
        <taxon>Lactobacillus</taxon>
    </lineage>
</organism>
<reference evidence="2" key="1">
    <citation type="submission" date="2023-04" db="EMBL/GenBank/DDBJ databases">
        <title>Draft genome sequences of Lactobacillus delbrueckii subsp. bulgaricus ME-900 and ME-901 with improved acid tolerance.</title>
        <authorList>
            <person name="Ishida T."/>
            <person name="Yamamoto E."/>
            <person name="Koizumi A."/>
            <person name="Fujiwara S."/>
            <person name="Makino S."/>
            <person name="Kano H."/>
            <person name="Kimura K."/>
        </authorList>
    </citation>
    <scope>NUCLEOTIDE SEQUENCE</scope>
    <source>
        <strain evidence="2">ME-900</strain>
    </source>
</reference>
<gene>
    <name evidence="2" type="ORF">ME0900_15910</name>
</gene>
<dbReference type="InterPro" id="IPR011251">
    <property type="entry name" value="Luciferase-like_dom"/>
</dbReference>
<name>A0AAV5PJQ2_LACDE</name>
<accession>A0AAV5PJQ2</accession>
<proteinExistence type="predicted"/>
<comment type="caution">
    <text evidence="2">The sequence shown here is derived from an EMBL/GenBank/DDBJ whole genome shotgun (WGS) entry which is preliminary data.</text>
</comment>
<evidence type="ECO:0000259" key="1">
    <source>
        <dbReference type="Pfam" id="PF00296"/>
    </source>
</evidence>
<feature type="domain" description="Luciferase-like" evidence="1">
    <location>
        <begin position="20"/>
        <end position="83"/>
    </location>
</feature>
<dbReference type="EMBL" id="BSWK01000028">
    <property type="protein sequence ID" value="GMB87217.1"/>
    <property type="molecule type" value="Genomic_DNA"/>
</dbReference>